<dbReference type="Pfam" id="PF12420">
    <property type="entry name" value="DUF3671"/>
    <property type="match status" value="1"/>
</dbReference>
<protein>
    <submittedName>
        <fullName evidence="2">Uncharacterized protein</fullName>
    </submittedName>
</protein>
<accession>A0A0J9SHH8</accession>
<keyword evidence="1" id="KW-1133">Transmembrane helix</keyword>
<evidence type="ECO:0000313" key="3">
    <source>
        <dbReference type="Proteomes" id="UP000053562"/>
    </source>
</evidence>
<gene>
    <name evidence="2" type="ORF">PVIIG_06194</name>
</gene>
<feature type="transmembrane region" description="Helical" evidence="1">
    <location>
        <begin position="15"/>
        <end position="33"/>
    </location>
</feature>
<keyword evidence="1" id="KW-0812">Transmembrane</keyword>
<proteinExistence type="predicted"/>
<feature type="transmembrane region" description="Helical" evidence="1">
    <location>
        <begin position="250"/>
        <end position="271"/>
    </location>
</feature>
<name>A0A0J9SHH8_PLAVI</name>
<dbReference type="EMBL" id="KQ234184">
    <property type="protein sequence ID" value="KMZ82460.1"/>
    <property type="molecule type" value="Genomic_DNA"/>
</dbReference>
<dbReference type="AlphaFoldDB" id="A0A0J9SHH8"/>
<reference evidence="2 3" key="1">
    <citation type="submission" date="2011-08" db="EMBL/GenBank/DDBJ databases">
        <title>The Genome Sequence of Plasmodium vivax India VII.</title>
        <authorList>
            <consortium name="The Broad Institute Genome Sequencing Platform"/>
            <consortium name="The Broad Institute Genome Sequencing Center for Infectious Disease"/>
            <person name="Neafsey D."/>
            <person name="Carlton J."/>
            <person name="Barnwell J."/>
            <person name="Collins W."/>
            <person name="Escalante A."/>
            <person name="Mullikin J."/>
            <person name="Saul A."/>
            <person name="Guigo R."/>
            <person name="Camara F."/>
            <person name="Young S.K."/>
            <person name="Zeng Q."/>
            <person name="Gargeya S."/>
            <person name="Fitzgerald M."/>
            <person name="Haas B."/>
            <person name="Abouelleil A."/>
            <person name="Alvarado L."/>
            <person name="Arachchi H.M."/>
            <person name="Berlin A."/>
            <person name="Brown A."/>
            <person name="Chapman S.B."/>
            <person name="Chen Z."/>
            <person name="Dunbar C."/>
            <person name="Freedman E."/>
            <person name="Gearin G."/>
            <person name="Gellesch M."/>
            <person name="Goldberg J."/>
            <person name="Griggs A."/>
            <person name="Gujja S."/>
            <person name="Heiman D."/>
            <person name="Howarth C."/>
            <person name="Larson L."/>
            <person name="Lui A."/>
            <person name="MacDonald P.J.P."/>
            <person name="Montmayeur A."/>
            <person name="Murphy C."/>
            <person name="Neiman D."/>
            <person name="Pearson M."/>
            <person name="Priest M."/>
            <person name="Roberts A."/>
            <person name="Saif S."/>
            <person name="Shea T."/>
            <person name="Shenoy N."/>
            <person name="Sisk P."/>
            <person name="Stolte C."/>
            <person name="Sykes S."/>
            <person name="Wortman J."/>
            <person name="Nusbaum C."/>
            <person name="Birren B."/>
        </authorList>
    </citation>
    <scope>NUCLEOTIDE SEQUENCE [LARGE SCALE GENOMIC DNA]</scope>
    <source>
        <strain evidence="2 3">India VII</strain>
    </source>
</reference>
<dbReference type="InterPro" id="IPR022139">
    <property type="entry name" value="Fam-L/Fam-M-like_plasmodium"/>
</dbReference>
<dbReference type="Proteomes" id="UP000053562">
    <property type="component" value="Unassembled WGS sequence"/>
</dbReference>
<keyword evidence="1" id="KW-0472">Membrane</keyword>
<evidence type="ECO:0000313" key="2">
    <source>
        <dbReference type="EMBL" id="KMZ82460.1"/>
    </source>
</evidence>
<sequence>MAGSNSCLVNVKTKFYFFNKLFTLIILTCVYCNTYKSNFGSFLDNSTNKYDSSYIIINRLLANDILQRENRSSGINSNISHNRAHKNMKRVELSYSESENTEKSNQYNKNVHNSLKERREKFDYSSSNPKKKRSIIKKIDYHFEKKIFKALDSIIQSRRSSKFDPYSFISFKNKKLRRITIPAISVLVIGLICMIVGKANSSSTVYMGERNLVTVIKDPKKFQLEGPIEIVTDILNYSDVAECKYCTGCIFYTAGIALLIMGLLIMIYIFLKIYKYLEIQELKKIYY</sequence>
<feature type="transmembrane region" description="Helical" evidence="1">
    <location>
        <begin position="179"/>
        <end position="197"/>
    </location>
</feature>
<organism evidence="2 3">
    <name type="scientific">Plasmodium vivax India VII</name>
    <dbReference type="NCBI Taxonomy" id="1077284"/>
    <lineage>
        <taxon>Eukaryota</taxon>
        <taxon>Sar</taxon>
        <taxon>Alveolata</taxon>
        <taxon>Apicomplexa</taxon>
        <taxon>Aconoidasida</taxon>
        <taxon>Haemosporida</taxon>
        <taxon>Plasmodiidae</taxon>
        <taxon>Plasmodium</taxon>
        <taxon>Plasmodium (Plasmodium)</taxon>
    </lineage>
</organism>
<evidence type="ECO:0000256" key="1">
    <source>
        <dbReference type="SAM" id="Phobius"/>
    </source>
</evidence>